<evidence type="ECO:0000256" key="1">
    <source>
        <dbReference type="ARBA" id="ARBA00023015"/>
    </source>
</evidence>
<keyword evidence="3" id="KW-0804">Transcription</keyword>
<dbReference type="AlphaFoldDB" id="A0A2T1C5M0"/>
<dbReference type="RefSeq" id="WP_106288221.1">
    <property type="nucleotide sequence ID" value="NZ_CAWNTC010000002.1"/>
</dbReference>
<dbReference type="GO" id="GO:0000160">
    <property type="term" value="P:phosphorelay signal transduction system"/>
    <property type="evidence" value="ECO:0007669"/>
    <property type="project" value="InterPro"/>
</dbReference>
<evidence type="ECO:0000259" key="5">
    <source>
        <dbReference type="PROSITE" id="PS50110"/>
    </source>
</evidence>
<dbReference type="PROSITE" id="PS50110">
    <property type="entry name" value="RESPONSE_REGULATORY"/>
    <property type="match status" value="1"/>
</dbReference>
<feature type="domain" description="HTH hxlR-type" evidence="6">
    <location>
        <begin position="8"/>
        <end position="106"/>
    </location>
</feature>
<evidence type="ECO:0000256" key="3">
    <source>
        <dbReference type="ARBA" id="ARBA00023163"/>
    </source>
</evidence>
<evidence type="ECO:0008006" key="9">
    <source>
        <dbReference type="Google" id="ProtNLM"/>
    </source>
</evidence>
<dbReference type="Pfam" id="PF01638">
    <property type="entry name" value="HxlR"/>
    <property type="match status" value="1"/>
</dbReference>
<dbReference type="Gene3D" id="1.10.10.10">
    <property type="entry name" value="Winged helix-like DNA-binding domain superfamily/Winged helix DNA-binding domain"/>
    <property type="match status" value="1"/>
</dbReference>
<evidence type="ECO:0000256" key="2">
    <source>
        <dbReference type="ARBA" id="ARBA00023125"/>
    </source>
</evidence>
<dbReference type="InterPro" id="IPR036388">
    <property type="entry name" value="WH-like_DNA-bd_sf"/>
</dbReference>
<evidence type="ECO:0000313" key="7">
    <source>
        <dbReference type="EMBL" id="PSB03448.1"/>
    </source>
</evidence>
<feature type="modified residue" description="4-aspartylphosphate" evidence="4">
    <location>
        <position position="164"/>
    </location>
</feature>
<reference evidence="7 8" key="1">
    <citation type="submission" date="2018-02" db="EMBL/GenBank/DDBJ databases">
        <authorList>
            <person name="Cohen D.B."/>
            <person name="Kent A.D."/>
        </authorList>
    </citation>
    <scope>NUCLEOTIDE SEQUENCE [LARGE SCALE GENOMIC DNA]</scope>
    <source>
        <strain evidence="7 8">CCAP 1448/3</strain>
    </source>
</reference>
<dbReference type="PANTHER" id="PTHR33204">
    <property type="entry name" value="TRANSCRIPTIONAL REGULATOR, MARR FAMILY"/>
    <property type="match status" value="1"/>
</dbReference>
<dbReference type="SMART" id="SM00448">
    <property type="entry name" value="REC"/>
    <property type="match status" value="1"/>
</dbReference>
<dbReference type="CDD" id="cd00090">
    <property type="entry name" value="HTH_ARSR"/>
    <property type="match status" value="1"/>
</dbReference>
<dbReference type="Proteomes" id="UP000238762">
    <property type="component" value="Unassembled WGS sequence"/>
</dbReference>
<comment type="caution">
    <text evidence="7">The sequence shown here is derived from an EMBL/GenBank/DDBJ whole genome shotgun (WGS) entry which is preliminary data.</text>
</comment>
<dbReference type="Gene3D" id="3.40.50.2300">
    <property type="match status" value="1"/>
</dbReference>
<dbReference type="PANTHER" id="PTHR33204:SF29">
    <property type="entry name" value="TRANSCRIPTIONAL REGULATOR"/>
    <property type="match status" value="1"/>
</dbReference>
<gene>
    <name evidence="7" type="ORF">C7B64_08540</name>
</gene>
<feature type="domain" description="Response regulatory" evidence="5">
    <location>
        <begin position="115"/>
        <end position="232"/>
    </location>
</feature>
<dbReference type="PROSITE" id="PS51118">
    <property type="entry name" value="HTH_HXLR"/>
    <property type="match status" value="1"/>
</dbReference>
<evidence type="ECO:0000259" key="6">
    <source>
        <dbReference type="PROSITE" id="PS51118"/>
    </source>
</evidence>
<dbReference type="SUPFAM" id="SSF52172">
    <property type="entry name" value="CheY-like"/>
    <property type="match status" value="1"/>
</dbReference>
<dbReference type="InterPro" id="IPR002577">
    <property type="entry name" value="HTH_HxlR"/>
</dbReference>
<name>A0A2T1C5M0_9CYAN</name>
<protein>
    <recommendedName>
        <fullName evidence="9">Transcriptional regulator</fullName>
    </recommendedName>
</protein>
<proteinExistence type="predicted"/>
<keyword evidence="1" id="KW-0805">Transcription regulation</keyword>
<evidence type="ECO:0000256" key="4">
    <source>
        <dbReference type="PROSITE-ProRule" id="PRU00169"/>
    </source>
</evidence>
<accession>A0A2T1C5M0</accession>
<keyword evidence="4" id="KW-0597">Phosphoprotein</keyword>
<dbReference type="InterPro" id="IPR001789">
    <property type="entry name" value="Sig_transdc_resp-reg_receiver"/>
</dbReference>
<reference evidence="7 8" key="2">
    <citation type="submission" date="2018-03" db="EMBL/GenBank/DDBJ databases">
        <title>The ancient ancestry and fast evolution of plastids.</title>
        <authorList>
            <person name="Moore K.R."/>
            <person name="Magnabosco C."/>
            <person name="Momper L."/>
            <person name="Gold D.A."/>
            <person name="Bosak T."/>
            <person name="Fournier G.P."/>
        </authorList>
    </citation>
    <scope>NUCLEOTIDE SEQUENCE [LARGE SCALE GENOMIC DNA]</scope>
    <source>
        <strain evidence="7 8">CCAP 1448/3</strain>
    </source>
</reference>
<dbReference type="InterPro" id="IPR011006">
    <property type="entry name" value="CheY-like_superfamily"/>
</dbReference>
<dbReference type="InterPro" id="IPR036390">
    <property type="entry name" value="WH_DNA-bd_sf"/>
</dbReference>
<dbReference type="SUPFAM" id="SSF46785">
    <property type="entry name" value="Winged helix' DNA-binding domain"/>
    <property type="match status" value="1"/>
</dbReference>
<dbReference type="InterPro" id="IPR011991">
    <property type="entry name" value="ArsR-like_HTH"/>
</dbReference>
<keyword evidence="8" id="KW-1185">Reference proteome</keyword>
<dbReference type="OrthoDB" id="9791143at2"/>
<dbReference type="EMBL" id="PVWJ01000032">
    <property type="protein sequence ID" value="PSB03448.1"/>
    <property type="molecule type" value="Genomic_DNA"/>
</dbReference>
<organism evidence="7 8">
    <name type="scientific">Merismopedia glauca CCAP 1448/3</name>
    <dbReference type="NCBI Taxonomy" id="1296344"/>
    <lineage>
        <taxon>Bacteria</taxon>
        <taxon>Bacillati</taxon>
        <taxon>Cyanobacteriota</taxon>
        <taxon>Cyanophyceae</taxon>
        <taxon>Synechococcales</taxon>
        <taxon>Merismopediaceae</taxon>
        <taxon>Merismopedia</taxon>
    </lineage>
</organism>
<sequence>MPEHTYLCPIEVTIALIGGKWKCVILWWLRRDAKSFGELKQLVSGITPKVLTQQLRELEEVGLVSREAYPETPRRVEYSLTPYGETLTPITELMCEWGKNHLTGFESGVLNLGGLRVLIVSKLDLGKSLRSPLDIRHAQVAIATSVSEAMVQFQQQQPDILIIDTAMDNNEGFGVIERIRALESHSDRQLPAIALTKADNLERRQALRAGFSVHLTKPVEFGELVAAIASLTSKLAM</sequence>
<keyword evidence="2" id="KW-0238">DNA-binding</keyword>
<dbReference type="GO" id="GO:0003677">
    <property type="term" value="F:DNA binding"/>
    <property type="evidence" value="ECO:0007669"/>
    <property type="project" value="UniProtKB-KW"/>
</dbReference>
<dbReference type="Pfam" id="PF00072">
    <property type="entry name" value="Response_reg"/>
    <property type="match status" value="1"/>
</dbReference>
<evidence type="ECO:0000313" key="8">
    <source>
        <dbReference type="Proteomes" id="UP000238762"/>
    </source>
</evidence>